<comment type="caution">
    <text evidence="2">The sequence shown here is derived from an EMBL/GenBank/DDBJ whole genome shotgun (WGS) entry which is preliminary data.</text>
</comment>
<dbReference type="Proteomes" id="UP001344632">
    <property type="component" value="Unassembled WGS sequence"/>
</dbReference>
<evidence type="ECO:0000313" key="2">
    <source>
        <dbReference type="EMBL" id="MEC0242752.1"/>
    </source>
</evidence>
<protein>
    <submittedName>
        <fullName evidence="2">Uncharacterized protein</fullName>
    </submittedName>
</protein>
<dbReference type="RefSeq" id="WP_326090518.1">
    <property type="nucleotide sequence ID" value="NZ_JARLKZ010000019.1"/>
</dbReference>
<sequence length="67" mass="6947">MNDPRTQIKVSVAQKNEAAEPDISIHQPDAQAAAEGSREQSPAGGPAPGIRPKPGAGSKPRQHLSVL</sequence>
<name>A0ABU6GX42_9BACL</name>
<reference evidence="2 3" key="1">
    <citation type="submission" date="2023-03" db="EMBL/GenBank/DDBJ databases">
        <title>Bacillus Genome Sequencing.</title>
        <authorList>
            <person name="Dunlap C."/>
        </authorList>
    </citation>
    <scope>NUCLEOTIDE SEQUENCE [LARGE SCALE GENOMIC DNA]</scope>
    <source>
        <strain evidence="2 3">BD-525</strain>
    </source>
</reference>
<keyword evidence="3" id="KW-1185">Reference proteome</keyword>
<gene>
    <name evidence="2" type="ORF">P4H66_23355</name>
</gene>
<proteinExistence type="predicted"/>
<organism evidence="2 3">
    <name type="scientific">Paenibacillus dokdonensis</name>
    <dbReference type="NCBI Taxonomy" id="2567944"/>
    <lineage>
        <taxon>Bacteria</taxon>
        <taxon>Bacillati</taxon>
        <taxon>Bacillota</taxon>
        <taxon>Bacilli</taxon>
        <taxon>Bacillales</taxon>
        <taxon>Paenibacillaceae</taxon>
        <taxon>Paenibacillus</taxon>
    </lineage>
</organism>
<evidence type="ECO:0000256" key="1">
    <source>
        <dbReference type="SAM" id="MobiDB-lite"/>
    </source>
</evidence>
<feature type="region of interest" description="Disordered" evidence="1">
    <location>
        <begin position="1"/>
        <end position="67"/>
    </location>
</feature>
<dbReference type="EMBL" id="JARLKZ010000019">
    <property type="protein sequence ID" value="MEC0242752.1"/>
    <property type="molecule type" value="Genomic_DNA"/>
</dbReference>
<evidence type="ECO:0000313" key="3">
    <source>
        <dbReference type="Proteomes" id="UP001344632"/>
    </source>
</evidence>
<feature type="non-terminal residue" evidence="2">
    <location>
        <position position="67"/>
    </location>
</feature>
<accession>A0ABU6GX42</accession>